<dbReference type="AlphaFoldDB" id="A0A3P7SNK2"/>
<gene>
    <name evidence="1" type="ORF">HPLM_LOCUS21</name>
</gene>
<proteinExistence type="predicted"/>
<evidence type="ECO:0000313" key="2">
    <source>
        <dbReference type="Proteomes" id="UP000268014"/>
    </source>
</evidence>
<keyword evidence="2" id="KW-1185">Reference proteome</keyword>
<dbReference type="Proteomes" id="UP000268014">
    <property type="component" value="Unassembled WGS sequence"/>
</dbReference>
<organism evidence="1 2">
    <name type="scientific">Haemonchus placei</name>
    <name type="common">Barber's pole worm</name>
    <dbReference type="NCBI Taxonomy" id="6290"/>
    <lineage>
        <taxon>Eukaryota</taxon>
        <taxon>Metazoa</taxon>
        <taxon>Ecdysozoa</taxon>
        <taxon>Nematoda</taxon>
        <taxon>Chromadorea</taxon>
        <taxon>Rhabditida</taxon>
        <taxon>Rhabditina</taxon>
        <taxon>Rhabditomorpha</taxon>
        <taxon>Strongyloidea</taxon>
        <taxon>Trichostrongylidae</taxon>
        <taxon>Haemonchus</taxon>
    </lineage>
</organism>
<sequence length="80" mass="9387">MWRRCLKHAELMNLMRTGAQSFLSVFEVLLEFGLSKEVRQFPHPDIVMEVWTYHAICTETMPCHEPRYLTSLLLSSLLGF</sequence>
<evidence type="ECO:0000313" key="1">
    <source>
        <dbReference type="EMBL" id="VDO04114.1"/>
    </source>
</evidence>
<name>A0A3P7SNK2_HAEPC</name>
<dbReference type="EMBL" id="UZAF01000010">
    <property type="protein sequence ID" value="VDO04114.1"/>
    <property type="molecule type" value="Genomic_DNA"/>
</dbReference>
<protein>
    <submittedName>
        <fullName evidence="1">Uncharacterized protein</fullName>
    </submittedName>
</protein>
<reference evidence="1 2" key="1">
    <citation type="submission" date="2018-11" db="EMBL/GenBank/DDBJ databases">
        <authorList>
            <consortium name="Pathogen Informatics"/>
        </authorList>
    </citation>
    <scope>NUCLEOTIDE SEQUENCE [LARGE SCALE GENOMIC DNA]</scope>
    <source>
        <strain evidence="1 2">MHpl1</strain>
    </source>
</reference>
<accession>A0A3P7SNK2</accession>